<protein>
    <submittedName>
        <fullName evidence="2">Uncharacterized protein</fullName>
    </submittedName>
</protein>
<feature type="non-terminal residue" evidence="2">
    <location>
        <position position="1"/>
    </location>
</feature>
<gene>
    <name evidence="2" type="ORF">PFISCL1PPCAC_19598</name>
</gene>
<reference evidence="2" key="1">
    <citation type="submission" date="2023-10" db="EMBL/GenBank/DDBJ databases">
        <title>Genome assembly of Pristionchus species.</title>
        <authorList>
            <person name="Yoshida K."/>
            <person name="Sommer R.J."/>
        </authorList>
    </citation>
    <scope>NUCLEOTIDE SEQUENCE</scope>
    <source>
        <strain evidence="2">RS5133</strain>
    </source>
</reference>
<feature type="non-terminal residue" evidence="2">
    <location>
        <position position="144"/>
    </location>
</feature>
<dbReference type="EMBL" id="BTSY01000005">
    <property type="protein sequence ID" value="GMT28301.1"/>
    <property type="molecule type" value="Genomic_DNA"/>
</dbReference>
<keyword evidence="3" id="KW-1185">Reference proteome</keyword>
<evidence type="ECO:0000313" key="2">
    <source>
        <dbReference type="EMBL" id="GMT28301.1"/>
    </source>
</evidence>
<feature type="compositionally biased region" description="Low complexity" evidence="1">
    <location>
        <begin position="10"/>
        <end position="28"/>
    </location>
</feature>
<proteinExistence type="predicted"/>
<dbReference type="AlphaFoldDB" id="A0AAV5W8X4"/>
<evidence type="ECO:0000313" key="3">
    <source>
        <dbReference type="Proteomes" id="UP001432322"/>
    </source>
</evidence>
<dbReference type="Proteomes" id="UP001432322">
    <property type="component" value="Unassembled WGS sequence"/>
</dbReference>
<evidence type="ECO:0000256" key="1">
    <source>
        <dbReference type="SAM" id="MobiDB-lite"/>
    </source>
</evidence>
<organism evidence="2 3">
    <name type="scientific">Pristionchus fissidentatus</name>
    <dbReference type="NCBI Taxonomy" id="1538716"/>
    <lineage>
        <taxon>Eukaryota</taxon>
        <taxon>Metazoa</taxon>
        <taxon>Ecdysozoa</taxon>
        <taxon>Nematoda</taxon>
        <taxon>Chromadorea</taxon>
        <taxon>Rhabditida</taxon>
        <taxon>Rhabditina</taxon>
        <taxon>Diplogasteromorpha</taxon>
        <taxon>Diplogasteroidea</taxon>
        <taxon>Neodiplogasteridae</taxon>
        <taxon>Pristionchus</taxon>
    </lineage>
</organism>
<name>A0AAV5W8X4_9BILA</name>
<feature type="region of interest" description="Disordered" evidence="1">
    <location>
        <begin position="1"/>
        <end position="61"/>
    </location>
</feature>
<comment type="caution">
    <text evidence="2">The sequence shown here is derived from an EMBL/GenBank/DDBJ whole genome shotgun (WGS) entry which is preliminary data.</text>
</comment>
<feature type="compositionally biased region" description="Pro residues" evidence="1">
    <location>
        <begin position="41"/>
        <end position="54"/>
    </location>
</feature>
<accession>A0AAV5W8X4</accession>
<sequence length="144" mass="16339">RLDSMDSYHSCPSPSTSMRSSCFSSSSEMETEEEMTSPSVVLPPPVGEGDPPPSTGYYGGREKGRCVVVEMTDEELEYVERAHEESRLIELYADPAERFVAPPPYVFWPAEVRLPWTLPGRLRRAMMNKETKMRRRCKCKGNEG</sequence>